<dbReference type="GO" id="GO:0051606">
    <property type="term" value="P:detection of stimulus"/>
    <property type="evidence" value="ECO:0007669"/>
    <property type="project" value="UniProtKB-ARBA"/>
</dbReference>
<keyword evidence="10" id="KW-0325">Glycoprotein</keyword>
<dbReference type="FunFam" id="3.80.10.10:FF:000470">
    <property type="entry name" value="LRR receptor-like serine/threonine-protein kinase RPK2"/>
    <property type="match status" value="1"/>
</dbReference>
<evidence type="ECO:0000313" key="12">
    <source>
        <dbReference type="EMBL" id="KAJ6852919.1"/>
    </source>
</evidence>
<feature type="chain" id="PRO_5043892831" evidence="11">
    <location>
        <begin position="31"/>
        <end position="181"/>
    </location>
</feature>
<evidence type="ECO:0000313" key="13">
    <source>
        <dbReference type="Proteomes" id="UP001140949"/>
    </source>
</evidence>
<keyword evidence="12" id="KW-0418">Kinase</keyword>
<evidence type="ECO:0000256" key="6">
    <source>
        <dbReference type="ARBA" id="ARBA00022737"/>
    </source>
</evidence>
<keyword evidence="2" id="KW-1003">Cell membrane</keyword>
<keyword evidence="8" id="KW-0472">Membrane</keyword>
<comment type="subcellular location">
    <subcellularLocation>
        <location evidence="1">Cell membrane</location>
        <topology evidence="1">Single-pass type I membrane protein</topology>
    </subcellularLocation>
</comment>
<dbReference type="InterPro" id="IPR052941">
    <property type="entry name" value="StomDev_PlantInt_Reg"/>
</dbReference>
<dbReference type="PRINTS" id="PR00019">
    <property type="entry name" value="LEURICHRPT"/>
</dbReference>
<dbReference type="PANTHER" id="PTHR48004:SF73">
    <property type="entry name" value="RECEPTOR-LIKE PROTEIN 16-RELATED"/>
    <property type="match status" value="1"/>
</dbReference>
<keyword evidence="7" id="KW-1133">Transmembrane helix</keyword>
<dbReference type="GO" id="GO:0005886">
    <property type="term" value="C:plasma membrane"/>
    <property type="evidence" value="ECO:0007669"/>
    <property type="project" value="UniProtKB-SubCell"/>
</dbReference>
<dbReference type="InterPro" id="IPR032675">
    <property type="entry name" value="LRR_dom_sf"/>
</dbReference>
<reference evidence="12" key="2">
    <citation type="submission" date="2023-04" db="EMBL/GenBank/DDBJ databases">
        <authorList>
            <person name="Bruccoleri R.E."/>
            <person name="Oakeley E.J."/>
            <person name="Faust A.-M."/>
            <person name="Dessus-Babus S."/>
            <person name="Altorfer M."/>
            <person name="Burckhardt D."/>
            <person name="Oertli M."/>
            <person name="Naumann U."/>
            <person name="Petersen F."/>
            <person name="Wong J."/>
        </authorList>
    </citation>
    <scope>NUCLEOTIDE SEQUENCE</scope>
    <source>
        <strain evidence="12">GSM-AAB239-AS_SAM_17_03QT</strain>
        <tissue evidence="12">Leaf</tissue>
    </source>
</reference>
<evidence type="ECO:0000256" key="5">
    <source>
        <dbReference type="ARBA" id="ARBA00022729"/>
    </source>
</evidence>
<accession>A0AAX6II48</accession>
<dbReference type="EMBL" id="JANAVB010001399">
    <property type="protein sequence ID" value="KAJ6852919.1"/>
    <property type="molecule type" value="Genomic_DNA"/>
</dbReference>
<dbReference type="Pfam" id="PF00560">
    <property type="entry name" value="LRR_1"/>
    <property type="match status" value="2"/>
</dbReference>
<keyword evidence="13" id="KW-1185">Reference proteome</keyword>
<sequence>MTDMDVHALFLVVLLHALILFSATSAIAAALDNSTDLASSLAFKAASTTTSGGDASENIIAANRTTDAPFCTWFASVAAAVGRGSSPSISLQGIISPHLSFLSSLDLSNNSLSGAIPDTLGQLRQLATLRLSQNLLSGPIPPSLFNMSSLINIYLTSNNLFGSLPTLVMLPRIEYISVMDN</sequence>
<feature type="signal peptide" evidence="11">
    <location>
        <begin position="1"/>
        <end position="30"/>
    </location>
</feature>
<dbReference type="AlphaFoldDB" id="A0AAX6II48"/>
<evidence type="ECO:0000256" key="3">
    <source>
        <dbReference type="ARBA" id="ARBA00022614"/>
    </source>
</evidence>
<keyword evidence="3" id="KW-0433">Leucine-rich repeat</keyword>
<protein>
    <submittedName>
        <fullName evidence="12">Receptor-like protein kinase</fullName>
    </submittedName>
</protein>
<dbReference type="PANTHER" id="PTHR48004">
    <property type="entry name" value="OS01G0149700 PROTEIN"/>
    <property type="match status" value="1"/>
</dbReference>
<evidence type="ECO:0000256" key="1">
    <source>
        <dbReference type="ARBA" id="ARBA00004251"/>
    </source>
</evidence>
<dbReference type="SUPFAM" id="SSF52058">
    <property type="entry name" value="L domain-like"/>
    <property type="match status" value="1"/>
</dbReference>
<evidence type="ECO:0000256" key="2">
    <source>
        <dbReference type="ARBA" id="ARBA00022475"/>
    </source>
</evidence>
<keyword evidence="6" id="KW-0677">Repeat</keyword>
<evidence type="ECO:0000256" key="8">
    <source>
        <dbReference type="ARBA" id="ARBA00023136"/>
    </source>
</evidence>
<evidence type="ECO:0000256" key="4">
    <source>
        <dbReference type="ARBA" id="ARBA00022692"/>
    </source>
</evidence>
<reference evidence="12" key="1">
    <citation type="journal article" date="2023" name="GigaByte">
        <title>Genome assembly of the bearded iris, Iris pallida Lam.</title>
        <authorList>
            <person name="Bruccoleri R.E."/>
            <person name="Oakeley E.J."/>
            <person name="Faust A.M.E."/>
            <person name="Altorfer M."/>
            <person name="Dessus-Babus S."/>
            <person name="Burckhardt D."/>
            <person name="Oertli M."/>
            <person name="Naumann U."/>
            <person name="Petersen F."/>
            <person name="Wong J."/>
        </authorList>
    </citation>
    <scope>NUCLEOTIDE SEQUENCE</scope>
    <source>
        <strain evidence="12">GSM-AAB239-AS_SAM_17_03QT</strain>
    </source>
</reference>
<gene>
    <name evidence="12" type="ORF">M6B38_252985</name>
</gene>
<dbReference type="GO" id="GO:0016301">
    <property type="term" value="F:kinase activity"/>
    <property type="evidence" value="ECO:0007669"/>
    <property type="project" value="UniProtKB-KW"/>
</dbReference>
<evidence type="ECO:0000256" key="7">
    <source>
        <dbReference type="ARBA" id="ARBA00022989"/>
    </source>
</evidence>
<keyword evidence="5 11" id="KW-0732">Signal</keyword>
<evidence type="ECO:0000256" key="10">
    <source>
        <dbReference type="ARBA" id="ARBA00023180"/>
    </source>
</evidence>
<dbReference type="Gene3D" id="3.80.10.10">
    <property type="entry name" value="Ribonuclease Inhibitor"/>
    <property type="match status" value="1"/>
</dbReference>
<dbReference type="InterPro" id="IPR001611">
    <property type="entry name" value="Leu-rich_rpt"/>
</dbReference>
<evidence type="ECO:0000256" key="11">
    <source>
        <dbReference type="SAM" id="SignalP"/>
    </source>
</evidence>
<keyword evidence="9 12" id="KW-0675">Receptor</keyword>
<dbReference type="Proteomes" id="UP001140949">
    <property type="component" value="Unassembled WGS sequence"/>
</dbReference>
<evidence type="ECO:0000256" key="9">
    <source>
        <dbReference type="ARBA" id="ARBA00023170"/>
    </source>
</evidence>
<comment type="caution">
    <text evidence="12">The sequence shown here is derived from an EMBL/GenBank/DDBJ whole genome shotgun (WGS) entry which is preliminary data.</text>
</comment>
<proteinExistence type="predicted"/>
<organism evidence="12 13">
    <name type="scientific">Iris pallida</name>
    <name type="common">Sweet iris</name>
    <dbReference type="NCBI Taxonomy" id="29817"/>
    <lineage>
        <taxon>Eukaryota</taxon>
        <taxon>Viridiplantae</taxon>
        <taxon>Streptophyta</taxon>
        <taxon>Embryophyta</taxon>
        <taxon>Tracheophyta</taxon>
        <taxon>Spermatophyta</taxon>
        <taxon>Magnoliopsida</taxon>
        <taxon>Liliopsida</taxon>
        <taxon>Asparagales</taxon>
        <taxon>Iridaceae</taxon>
        <taxon>Iridoideae</taxon>
        <taxon>Irideae</taxon>
        <taxon>Iris</taxon>
    </lineage>
</organism>
<keyword evidence="4" id="KW-0812">Transmembrane</keyword>
<keyword evidence="12" id="KW-0808">Transferase</keyword>
<name>A0AAX6II48_IRIPA</name>